<dbReference type="EMBL" id="JBHTJG010000007">
    <property type="protein sequence ID" value="MFD0947586.1"/>
    <property type="molecule type" value="Genomic_DNA"/>
</dbReference>
<protein>
    <submittedName>
        <fullName evidence="10">Glycosyltransferase family 2 protein</fullName>
        <ecNumber evidence="10">2.4.-.-</ecNumber>
    </submittedName>
</protein>
<evidence type="ECO:0000256" key="8">
    <source>
        <dbReference type="SAM" id="Phobius"/>
    </source>
</evidence>
<feature type="transmembrane region" description="Helical" evidence="8">
    <location>
        <begin position="269"/>
        <end position="290"/>
    </location>
</feature>
<dbReference type="InterPro" id="IPR029044">
    <property type="entry name" value="Nucleotide-diphossugar_trans"/>
</dbReference>
<dbReference type="CDD" id="cd04187">
    <property type="entry name" value="DPM1_like_bac"/>
    <property type="match status" value="1"/>
</dbReference>
<dbReference type="PANTHER" id="PTHR48090:SF1">
    <property type="entry name" value="PROPHAGE BACTOPRENOL GLUCOSYL TRANSFERASE HOMOLOG"/>
    <property type="match status" value="1"/>
</dbReference>
<evidence type="ECO:0000256" key="4">
    <source>
        <dbReference type="ARBA" id="ARBA00022692"/>
    </source>
</evidence>
<evidence type="ECO:0000256" key="3">
    <source>
        <dbReference type="ARBA" id="ARBA00022679"/>
    </source>
</evidence>
<feature type="transmembrane region" description="Helical" evidence="8">
    <location>
        <begin position="237"/>
        <end position="257"/>
    </location>
</feature>
<gene>
    <name evidence="10" type="ORF">ACFQ1E_14650</name>
</gene>
<sequence length="354" mass="38910">MDRPKLSVVIPCYNEEACLEMLHARVSAAAKAAVGDDHEIVLINDGSRDRSWEVMQRLAAADPRLICINLSRNHGHQLALTAGLDLCSGDQILIIDADLQDPPELLTDMRATMAEQGADVVYAVRRKRDGESVFKLATAAAFYRVLDKVTDTPIPLDTGDFRLMTRRALDAFLALPEQARFIRGMVAWVGFRQVPFLYDRQERHAGESKYPLSKMIRFALDAVTGFSTAPLRFASHVGLALTGASVLLVLYIAFGWVTGRAIQGWTSTMLVVVVLGAVQMFVLGMIGEYLGRLYVESKRRPLYIVADVAGPVKGHARLGYRFEDAPEAQGFAPPAPPAPPSAPAPRRRTPRARS</sequence>
<evidence type="ECO:0000259" key="9">
    <source>
        <dbReference type="Pfam" id="PF00535"/>
    </source>
</evidence>
<keyword evidence="4 8" id="KW-0812">Transmembrane</keyword>
<dbReference type="PANTHER" id="PTHR48090">
    <property type="entry name" value="UNDECAPRENYL-PHOSPHATE 4-DEOXY-4-FORMAMIDO-L-ARABINOSE TRANSFERASE-RELATED"/>
    <property type="match status" value="1"/>
</dbReference>
<keyword evidence="6 8" id="KW-0472">Membrane</keyword>
<feature type="region of interest" description="Disordered" evidence="7">
    <location>
        <begin position="327"/>
        <end position="354"/>
    </location>
</feature>
<evidence type="ECO:0000256" key="7">
    <source>
        <dbReference type="SAM" id="MobiDB-lite"/>
    </source>
</evidence>
<evidence type="ECO:0000256" key="5">
    <source>
        <dbReference type="ARBA" id="ARBA00022989"/>
    </source>
</evidence>
<proteinExistence type="predicted"/>
<evidence type="ECO:0000313" key="11">
    <source>
        <dbReference type="Proteomes" id="UP001596977"/>
    </source>
</evidence>
<dbReference type="InterPro" id="IPR001173">
    <property type="entry name" value="Glyco_trans_2-like"/>
</dbReference>
<feature type="compositionally biased region" description="Pro residues" evidence="7">
    <location>
        <begin position="333"/>
        <end position="343"/>
    </location>
</feature>
<evidence type="ECO:0000313" key="10">
    <source>
        <dbReference type="EMBL" id="MFD0947586.1"/>
    </source>
</evidence>
<name>A0ABW3HD48_9SPHN</name>
<keyword evidence="2 10" id="KW-0328">Glycosyltransferase</keyword>
<evidence type="ECO:0000256" key="1">
    <source>
        <dbReference type="ARBA" id="ARBA00004141"/>
    </source>
</evidence>
<reference evidence="11" key="1">
    <citation type="journal article" date="2019" name="Int. J. Syst. Evol. Microbiol.">
        <title>The Global Catalogue of Microorganisms (GCM) 10K type strain sequencing project: providing services to taxonomists for standard genome sequencing and annotation.</title>
        <authorList>
            <consortium name="The Broad Institute Genomics Platform"/>
            <consortium name="The Broad Institute Genome Sequencing Center for Infectious Disease"/>
            <person name="Wu L."/>
            <person name="Ma J."/>
        </authorList>
    </citation>
    <scope>NUCLEOTIDE SEQUENCE [LARGE SCALE GENOMIC DNA]</scope>
    <source>
        <strain evidence="11">CCUG 62982</strain>
    </source>
</reference>
<accession>A0ABW3HD48</accession>
<keyword evidence="3 10" id="KW-0808">Transferase</keyword>
<organism evidence="10 11">
    <name type="scientific">Sphingomonas canadensis</name>
    <dbReference type="NCBI Taxonomy" id="1219257"/>
    <lineage>
        <taxon>Bacteria</taxon>
        <taxon>Pseudomonadati</taxon>
        <taxon>Pseudomonadota</taxon>
        <taxon>Alphaproteobacteria</taxon>
        <taxon>Sphingomonadales</taxon>
        <taxon>Sphingomonadaceae</taxon>
        <taxon>Sphingomonas</taxon>
    </lineage>
</organism>
<keyword evidence="11" id="KW-1185">Reference proteome</keyword>
<dbReference type="EC" id="2.4.-.-" evidence="10"/>
<feature type="domain" description="Glycosyltransferase 2-like" evidence="9">
    <location>
        <begin position="7"/>
        <end position="170"/>
    </location>
</feature>
<dbReference type="Pfam" id="PF00535">
    <property type="entry name" value="Glycos_transf_2"/>
    <property type="match status" value="1"/>
</dbReference>
<evidence type="ECO:0000256" key="2">
    <source>
        <dbReference type="ARBA" id="ARBA00022676"/>
    </source>
</evidence>
<feature type="compositionally biased region" description="Basic residues" evidence="7">
    <location>
        <begin position="345"/>
        <end position="354"/>
    </location>
</feature>
<comment type="caution">
    <text evidence="10">The sequence shown here is derived from an EMBL/GenBank/DDBJ whole genome shotgun (WGS) entry which is preliminary data.</text>
</comment>
<keyword evidence="5 8" id="KW-1133">Transmembrane helix</keyword>
<dbReference type="Gene3D" id="3.90.550.10">
    <property type="entry name" value="Spore Coat Polysaccharide Biosynthesis Protein SpsA, Chain A"/>
    <property type="match status" value="1"/>
</dbReference>
<dbReference type="GO" id="GO:0016757">
    <property type="term" value="F:glycosyltransferase activity"/>
    <property type="evidence" value="ECO:0007669"/>
    <property type="project" value="UniProtKB-KW"/>
</dbReference>
<dbReference type="Proteomes" id="UP001596977">
    <property type="component" value="Unassembled WGS sequence"/>
</dbReference>
<dbReference type="SUPFAM" id="SSF53448">
    <property type="entry name" value="Nucleotide-diphospho-sugar transferases"/>
    <property type="match status" value="1"/>
</dbReference>
<evidence type="ECO:0000256" key="6">
    <source>
        <dbReference type="ARBA" id="ARBA00023136"/>
    </source>
</evidence>
<comment type="subcellular location">
    <subcellularLocation>
        <location evidence="1">Membrane</location>
        <topology evidence="1">Multi-pass membrane protein</topology>
    </subcellularLocation>
</comment>
<dbReference type="InterPro" id="IPR050256">
    <property type="entry name" value="Glycosyltransferase_2"/>
</dbReference>
<dbReference type="RefSeq" id="WP_264945110.1">
    <property type="nucleotide sequence ID" value="NZ_JAPDRA010000007.1"/>
</dbReference>